<dbReference type="RefSeq" id="WP_189010615.1">
    <property type="nucleotide sequence ID" value="NZ_BMPP01000015.1"/>
</dbReference>
<sequence length="123" mass="13290">MARFMDVVDAKVRQVHTKAYREAELKKFLEAVVEAAQTDASANQGEVRFVTPPMIADGAVHATVQIIFPADLDLMPETINVSMSESEHEGAHLLQAAEVPVTAIHSADEGAHVLFAAVMPKPD</sequence>
<name>A0ABQ2F322_9DEIO</name>
<reference evidence="2" key="1">
    <citation type="journal article" date="2019" name="Int. J. Syst. Evol. Microbiol.">
        <title>The Global Catalogue of Microorganisms (GCM) 10K type strain sequencing project: providing services to taxonomists for standard genome sequencing and annotation.</title>
        <authorList>
            <consortium name="The Broad Institute Genomics Platform"/>
            <consortium name="The Broad Institute Genome Sequencing Center for Infectious Disease"/>
            <person name="Wu L."/>
            <person name="Ma J."/>
        </authorList>
    </citation>
    <scope>NUCLEOTIDE SEQUENCE [LARGE SCALE GENOMIC DNA]</scope>
    <source>
        <strain evidence="2">JCM 30331</strain>
    </source>
</reference>
<organism evidence="1 2">
    <name type="scientific">Deinococcus malanensis</name>
    <dbReference type="NCBI Taxonomy" id="1706855"/>
    <lineage>
        <taxon>Bacteria</taxon>
        <taxon>Thermotogati</taxon>
        <taxon>Deinococcota</taxon>
        <taxon>Deinococci</taxon>
        <taxon>Deinococcales</taxon>
        <taxon>Deinococcaceae</taxon>
        <taxon>Deinococcus</taxon>
    </lineage>
</organism>
<dbReference type="EMBL" id="BMPP01000015">
    <property type="protein sequence ID" value="GGK35875.1"/>
    <property type="molecule type" value="Genomic_DNA"/>
</dbReference>
<proteinExistence type="predicted"/>
<evidence type="ECO:0000313" key="1">
    <source>
        <dbReference type="EMBL" id="GGK35875.1"/>
    </source>
</evidence>
<gene>
    <name evidence="1" type="ORF">GCM10008955_32280</name>
</gene>
<evidence type="ECO:0000313" key="2">
    <source>
        <dbReference type="Proteomes" id="UP000647587"/>
    </source>
</evidence>
<protein>
    <submittedName>
        <fullName evidence="1">Uncharacterized protein</fullName>
    </submittedName>
</protein>
<dbReference type="Proteomes" id="UP000647587">
    <property type="component" value="Unassembled WGS sequence"/>
</dbReference>
<accession>A0ABQ2F322</accession>
<keyword evidence="2" id="KW-1185">Reference proteome</keyword>
<comment type="caution">
    <text evidence="1">The sequence shown here is derived from an EMBL/GenBank/DDBJ whole genome shotgun (WGS) entry which is preliminary data.</text>
</comment>